<organism evidence="10 11">
    <name type="scientific">Nonomuraea terrae</name>
    <dbReference type="NCBI Taxonomy" id="2530383"/>
    <lineage>
        <taxon>Bacteria</taxon>
        <taxon>Bacillati</taxon>
        <taxon>Actinomycetota</taxon>
        <taxon>Actinomycetes</taxon>
        <taxon>Streptosporangiales</taxon>
        <taxon>Streptosporangiaceae</taxon>
        <taxon>Nonomuraea</taxon>
    </lineage>
</organism>
<dbReference type="OrthoDB" id="9780560at2"/>
<dbReference type="Pfam" id="PF12704">
    <property type="entry name" value="MacB_PCD"/>
    <property type="match status" value="1"/>
</dbReference>
<evidence type="ECO:0000256" key="7">
    <source>
        <dbReference type="SAM" id="Phobius"/>
    </source>
</evidence>
<feature type="transmembrane region" description="Helical" evidence="7">
    <location>
        <begin position="694"/>
        <end position="718"/>
    </location>
</feature>
<feature type="domain" description="MacB-like periplasmic core" evidence="9">
    <location>
        <begin position="17"/>
        <end position="216"/>
    </location>
</feature>
<dbReference type="PANTHER" id="PTHR30572:SF4">
    <property type="entry name" value="ABC TRANSPORTER PERMEASE YTRF"/>
    <property type="match status" value="1"/>
</dbReference>
<evidence type="ECO:0000256" key="3">
    <source>
        <dbReference type="ARBA" id="ARBA00022692"/>
    </source>
</evidence>
<keyword evidence="2" id="KW-1003">Cell membrane</keyword>
<feature type="transmembrane region" description="Helical" evidence="7">
    <location>
        <begin position="338"/>
        <end position="362"/>
    </location>
</feature>
<feature type="domain" description="ABC3 transporter permease C-terminal" evidence="8">
    <location>
        <begin position="250"/>
        <end position="372"/>
    </location>
</feature>
<dbReference type="Proteomes" id="UP000295302">
    <property type="component" value="Unassembled WGS sequence"/>
</dbReference>
<protein>
    <submittedName>
        <fullName evidence="10">FtsX-like permease family protein</fullName>
    </submittedName>
</protein>
<gene>
    <name evidence="10" type="ORF">E1286_28165</name>
</gene>
<evidence type="ECO:0000259" key="9">
    <source>
        <dbReference type="Pfam" id="PF12704"/>
    </source>
</evidence>
<accession>A0A4R4YGL9</accession>
<comment type="similarity">
    <text evidence="6">Belongs to the ABC-4 integral membrane protein family.</text>
</comment>
<keyword evidence="11" id="KW-1185">Reference proteome</keyword>
<feature type="transmembrane region" description="Helical" evidence="7">
    <location>
        <begin position="394"/>
        <end position="413"/>
    </location>
</feature>
<feature type="transmembrane region" description="Helical" evidence="7">
    <location>
        <begin position="419"/>
        <end position="442"/>
    </location>
</feature>
<evidence type="ECO:0000256" key="2">
    <source>
        <dbReference type="ARBA" id="ARBA00022475"/>
    </source>
</evidence>
<keyword evidence="3 7" id="KW-0812">Transmembrane</keyword>
<feature type="transmembrane region" description="Helical" evidence="7">
    <location>
        <begin position="243"/>
        <end position="270"/>
    </location>
</feature>
<comment type="caution">
    <text evidence="10">The sequence shown here is derived from an EMBL/GenBank/DDBJ whole genome shotgun (WGS) entry which is preliminary data.</text>
</comment>
<proteinExistence type="inferred from homology"/>
<evidence type="ECO:0000256" key="4">
    <source>
        <dbReference type="ARBA" id="ARBA00022989"/>
    </source>
</evidence>
<name>A0A4R4YGL9_9ACTN</name>
<feature type="transmembrane region" description="Helical" evidence="7">
    <location>
        <begin position="16"/>
        <end position="36"/>
    </location>
</feature>
<comment type="subcellular location">
    <subcellularLocation>
        <location evidence="1">Cell membrane</location>
        <topology evidence="1">Multi-pass membrane protein</topology>
    </subcellularLocation>
</comment>
<dbReference type="InterPro" id="IPR050250">
    <property type="entry name" value="Macrolide_Exporter_MacB"/>
</dbReference>
<dbReference type="GO" id="GO:0005886">
    <property type="term" value="C:plasma membrane"/>
    <property type="evidence" value="ECO:0007669"/>
    <property type="project" value="UniProtKB-SubCell"/>
</dbReference>
<reference evidence="10 11" key="1">
    <citation type="submission" date="2019-03" db="EMBL/GenBank/DDBJ databases">
        <title>Draft genome sequences of novel Actinobacteria.</title>
        <authorList>
            <person name="Sahin N."/>
            <person name="Ay H."/>
            <person name="Saygin H."/>
        </authorList>
    </citation>
    <scope>NUCLEOTIDE SEQUENCE [LARGE SCALE GENOMIC DNA]</scope>
    <source>
        <strain evidence="10 11">CH32</strain>
    </source>
</reference>
<dbReference type="PANTHER" id="PTHR30572">
    <property type="entry name" value="MEMBRANE COMPONENT OF TRANSPORTER-RELATED"/>
    <property type="match status" value="1"/>
</dbReference>
<dbReference type="EMBL" id="SMKQ01000107">
    <property type="protein sequence ID" value="TDD43876.1"/>
    <property type="molecule type" value="Genomic_DNA"/>
</dbReference>
<dbReference type="InterPro" id="IPR025857">
    <property type="entry name" value="MacB_PCD"/>
</dbReference>
<feature type="transmembrane region" description="Helical" evidence="7">
    <location>
        <begin position="480"/>
        <end position="503"/>
    </location>
</feature>
<evidence type="ECO:0000259" key="8">
    <source>
        <dbReference type="Pfam" id="PF02687"/>
    </source>
</evidence>
<dbReference type="RefSeq" id="WP_132617170.1">
    <property type="nucleotide sequence ID" value="NZ_SMKQ01000107.1"/>
</dbReference>
<evidence type="ECO:0000256" key="5">
    <source>
        <dbReference type="ARBA" id="ARBA00023136"/>
    </source>
</evidence>
<keyword evidence="4 7" id="KW-1133">Transmembrane helix</keyword>
<dbReference type="AlphaFoldDB" id="A0A4R4YGL9"/>
<evidence type="ECO:0000256" key="1">
    <source>
        <dbReference type="ARBA" id="ARBA00004651"/>
    </source>
</evidence>
<keyword evidence="5 7" id="KW-0472">Membrane</keyword>
<dbReference type="InterPro" id="IPR003838">
    <property type="entry name" value="ABC3_permease_C"/>
</dbReference>
<feature type="transmembrane region" description="Helical" evidence="7">
    <location>
        <begin position="291"/>
        <end position="318"/>
    </location>
</feature>
<feature type="domain" description="ABC3 transporter permease C-terminal" evidence="8">
    <location>
        <begin position="702"/>
        <end position="815"/>
    </location>
</feature>
<evidence type="ECO:0000313" key="10">
    <source>
        <dbReference type="EMBL" id="TDD43876.1"/>
    </source>
</evidence>
<evidence type="ECO:0000256" key="6">
    <source>
        <dbReference type="ARBA" id="ARBA00038076"/>
    </source>
</evidence>
<evidence type="ECO:0000313" key="11">
    <source>
        <dbReference type="Proteomes" id="UP000295302"/>
    </source>
</evidence>
<sequence>MLKTALAGLRAHRMRLLLTSVAIVLGVGFIAGTFMLNDAMRAGVAERVTADAGKVDVAVLPKTGVLPGEVLERVRALPGVAEAQGLVRGSAPVLGKDGKTVGDFPTTAVSVVTGRLDRSNVVAGAGPGHDDRAAVLDENTAKAQGFRIGDTITVLDHEQNQHRFRLVGLIDTGVDQELAFTGAVGFTTDTARRMTGAKGYAEIDVAGSDARAVAAAVGSAYTVKSGAELADDLARAAGVQNEMIALGLLMFGLVAMLVAALVISNTFAILVAQRTREMALLRCIGATRGQVFGSVLLESAVVGLLASAVGLIAGYGLAALTLTVLDALDSPLPTDAQAVLTPLTVVAGLAVGLVVTVGAAVLPARSATRVPPVAALRDHAGEPAFRAGLVRGGIAALFLVAGLGTTAAGVFVLEPGQVSLVVVMAGGVLTFLGVLVLGPVLVRPLSALVGWVPRRMFGVPGRLAVDNAARNPKRAATTTVALTIGVTLMTVISVVTASTRLSLTVKLDEQFPIDYLLAGQSGDPVVPRSVGDELRGRPELTSVAQIRQVTARVSGERLSVGTFDGPVEPYVVAGSMAGFGPGKAALSELAADELGVRVGDSVAIETRRAGTTSLTVTALLDGNQSTLPPVTVAAGPFDAYFGAVPDTRVMVNIRDGVPPERARALVDAAAAPYPDVRVSSSTEIRGEFDETLDMVLMIITGLLGLAILISLFGIANTLSLSVHERTRESALLRALGLTRPQLRRMLSVEALVLGLIGALVGVVLGVVFGWAAMRAMLDGAIVSVPVPRIVLFVALAGVAGVLAAVLPARRAARASIVGSLTPV</sequence>
<feature type="transmembrane region" description="Helical" evidence="7">
    <location>
        <begin position="785"/>
        <end position="806"/>
    </location>
</feature>
<dbReference type="Pfam" id="PF02687">
    <property type="entry name" value="FtsX"/>
    <property type="match status" value="2"/>
</dbReference>
<dbReference type="GO" id="GO:0022857">
    <property type="term" value="F:transmembrane transporter activity"/>
    <property type="evidence" value="ECO:0007669"/>
    <property type="project" value="TreeGrafter"/>
</dbReference>
<feature type="transmembrane region" description="Helical" evidence="7">
    <location>
        <begin position="750"/>
        <end position="773"/>
    </location>
</feature>